<evidence type="ECO:0000256" key="2">
    <source>
        <dbReference type="ARBA" id="ARBA00010304"/>
    </source>
</evidence>
<dbReference type="PROSITE" id="PS50105">
    <property type="entry name" value="SAM_DOMAIN"/>
    <property type="match status" value="1"/>
</dbReference>
<dbReference type="Gene3D" id="3.40.50.12650">
    <property type="match status" value="1"/>
</dbReference>
<dbReference type="PANTHER" id="PTHR23240:SF6">
    <property type="entry name" value="DNA CROSS-LINK REPAIR 1A PROTEIN"/>
    <property type="match status" value="1"/>
</dbReference>
<dbReference type="SUPFAM" id="SSF56281">
    <property type="entry name" value="Metallo-hydrolase/oxidoreductase"/>
    <property type="match status" value="1"/>
</dbReference>
<dbReference type="CDD" id="cd16273">
    <property type="entry name" value="SNM1A-1C-like_MBL-fold"/>
    <property type="match status" value="1"/>
</dbReference>
<gene>
    <name evidence="8" type="ORF">F511_00464</name>
</gene>
<dbReference type="Gene3D" id="1.10.150.50">
    <property type="entry name" value="Transcription Factor, Ets-1"/>
    <property type="match status" value="1"/>
</dbReference>
<dbReference type="PANTHER" id="PTHR23240">
    <property type="entry name" value="DNA CROSS-LINK REPAIR PROTEIN PSO2/SNM1-RELATED"/>
    <property type="match status" value="1"/>
</dbReference>
<dbReference type="InterPro" id="IPR011084">
    <property type="entry name" value="DRMBL"/>
</dbReference>
<dbReference type="GO" id="GO:0005634">
    <property type="term" value="C:nucleus"/>
    <property type="evidence" value="ECO:0007669"/>
    <property type="project" value="UniProtKB-SubCell"/>
</dbReference>
<keyword evidence="9" id="KW-1185">Reference proteome</keyword>
<dbReference type="FunFam" id="3.40.50.12650:FF:000004">
    <property type="entry name" value="DNA cross-link repair 1A protein"/>
    <property type="match status" value="1"/>
</dbReference>
<protein>
    <recommendedName>
        <fullName evidence="7">SAM domain-containing protein</fullName>
    </recommendedName>
</protein>
<dbReference type="GO" id="GO:0035312">
    <property type="term" value="F:5'-3' DNA exonuclease activity"/>
    <property type="evidence" value="ECO:0007669"/>
    <property type="project" value="TreeGrafter"/>
</dbReference>
<name>A0A2Z7BBN5_9LAMI</name>
<keyword evidence="3" id="KW-0227">DNA damage</keyword>
<dbReference type="InterPro" id="IPR013761">
    <property type="entry name" value="SAM/pointed_sf"/>
</dbReference>
<evidence type="ECO:0000256" key="1">
    <source>
        <dbReference type="ARBA" id="ARBA00004123"/>
    </source>
</evidence>
<dbReference type="SUPFAM" id="SSF47769">
    <property type="entry name" value="SAM/Pointed domain"/>
    <property type="match status" value="1"/>
</dbReference>
<feature type="domain" description="SAM" evidence="7">
    <location>
        <begin position="209"/>
        <end position="272"/>
    </location>
</feature>
<dbReference type="SMART" id="SM00454">
    <property type="entry name" value="SAM"/>
    <property type="match status" value="1"/>
</dbReference>
<dbReference type="CDD" id="cd09487">
    <property type="entry name" value="SAM_superfamily"/>
    <property type="match status" value="1"/>
</dbReference>
<keyword evidence="4" id="KW-0234">DNA repair</keyword>
<dbReference type="InterPro" id="IPR001660">
    <property type="entry name" value="SAM"/>
</dbReference>
<feature type="region of interest" description="Disordered" evidence="6">
    <location>
        <begin position="1"/>
        <end position="56"/>
    </location>
</feature>
<keyword evidence="5" id="KW-0539">Nucleus</keyword>
<dbReference type="AlphaFoldDB" id="A0A2Z7BBN5"/>
<dbReference type="FunFam" id="3.60.15.10:FF:000027">
    <property type="entry name" value="DNA ligase 6"/>
    <property type="match status" value="1"/>
</dbReference>
<evidence type="ECO:0000259" key="7">
    <source>
        <dbReference type="PROSITE" id="PS50105"/>
    </source>
</evidence>
<comment type="similarity">
    <text evidence="2">Belongs to the DNA repair metallo-beta-lactamase (DRMBL) family.</text>
</comment>
<evidence type="ECO:0000313" key="9">
    <source>
        <dbReference type="Proteomes" id="UP000250235"/>
    </source>
</evidence>
<feature type="compositionally biased region" description="Low complexity" evidence="6">
    <location>
        <begin position="7"/>
        <end position="20"/>
    </location>
</feature>
<evidence type="ECO:0000256" key="5">
    <source>
        <dbReference type="ARBA" id="ARBA00023242"/>
    </source>
</evidence>
<comment type="subcellular location">
    <subcellularLocation>
        <location evidence="1">Nucleus</location>
    </subcellularLocation>
</comment>
<dbReference type="Proteomes" id="UP000250235">
    <property type="component" value="Unassembled WGS sequence"/>
</dbReference>
<dbReference type="Pfam" id="PF00536">
    <property type="entry name" value="SAM_1"/>
    <property type="match status" value="1"/>
</dbReference>
<evidence type="ECO:0000256" key="3">
    <source>
        <dbReference type="ARBA" id="ARBA00022763"/>
    </source>
</evidence>
<dbReference type="InterPro" id="IPR036866">
    <property type="entry name" value="RibonucZ/Hydroxyglut_hydro"/>
</dbReference>
<feature type="region of interest" description="Disordered" evidence="6">
    <location>
        <begin position="307"/>
        <end position="341"/>
    </location>
</feature>
<proteinExistence type="inferred from homology"/>
<evidence type="ECO:0000313" key="8">
    <source>
        <dbReference type="EMBL" id="KZV31660.1"/>
    </source>
</evidence>
<sequence>MAPPNPSSSSGNYPSSSIPDSKTRSTPPPLRSLDPTTSQTTKKLKKQHHGKENHFPLEAEFDGGCGLDSIEPTLDLLDAKGVANSRPNDASMEWKLLIEHEEEFLEEGSTQLDVLLKLCDDVDEREFDNDGSDFEVLEEDKSDELISCPICGADISGVSDDLKQAHTNECLDKMGDSNDVAVTGDYTRTHQCPGQVVDASPFKSTDKDINVSPVVKWLRNLGLAKYEDIFVREEIDWDSLLWLTEEELCIIGVSALGPRKKIINALKELRHDSSRAGEPTTDVSKGVADDETKLATNKLITDYFSGPPSERKRGRVTSNGQTNVKRTQANSTRRSIQRKDSIRNGKQRDVPLWCRIPGTTFRVDAFKYLKRDCSHWFLTHFHLDHYQGLTKSFSHGVIYCSSITAKLVKQKIGISPDKIQVLPLNRKINIAGTDVTCFDANHCPGAIIILFEPPNGKPVLHTGDFRFGEEMTKLSFLQVCPIHTLILDTTYCNPQYDFPKQEAVIQFVIDAIQAEAFNPKTLFLIGSYTIGKERLFIEVARVLRKKIYVTSAKLRILECLDLQQEDMQWLTSNEQESHIHVVPMWTIASFKRLRHMSNQHMGRYSLIVSFSPTGWSIGKGKKSAGKRWQQGTIIRYEVPYSEHSSFTELREFVKLVSPVDIIPSVNNHGQDSQNSMISHLLA</sequence>
<evidence type="ECO:0000256" key="4">
    <source>
        <dbReference type="ARBA" id="ARBA00023204"/>
    </source>
</evidence>
<organism evidence="8 9">
    <name type="scientific">Dorcoceras hygrometricum</name>
    <dbReference type="NCBI Taxonomy" id="472368"/>
    <lineage>
        <taxon>Eukaryota</taxon>
        <taxon>Viridiplantae</taxon>
        <taxon>Streptophyta</taxon>
        <taxon>Embryophyta</taxon>
        <taxon>Tracheophyta</taxon>
        <taxon>Spermatophyta</taxon>
        <taxon>Magnoliopsida</taxon>
        <taxon>eudicotyledons</taxon>
        <taxon>Gunneridae</taxon>
        <taxon>Pentapetalae</taxon>
        <taxon>asterids</taxon>
        <taxon>lamiids</taxon>
        <taxon>Lamiales</taxon>
        <taxon>Gesneriaceae</taxon>
        <taxon>Didymocarpoideae</taxon>
        <taxon>Trichosporeae</taxon>
        <taxon>Loxocarpinae</taxon>
        <taxon>Dorcoceras</taxon>
    </lineage>
</organism>
<feature type="compositionally biased region" description="Polar residues" evidence="6">
    <location>
        <begin position="316"/>
        <end position="334"/>
    </location>
</feature>
<dbReference type="EMBL" id="KV007458">
    <property type="protein sequence ID" value="KZV31660.1"/>
    <property type="molecule type" value="Genomic_DNA"/>
</dbReference>
<dbReference type="Pfam" id="PF07522">
    <property type="entry name" value="DRMBL"/>
    <property type="match status" value="1"/>
</dbReference>
<accession>A0A2Z7BBN5</accession>
<evidence type="ECO:0000256" key="6">
    <source>
        <dbReference type="SAM" id="MobiDB-lite"/>
    </source>
</evidence>
<dbReference type="OrthoDB" id="262529at2759"/>
<dbReference type="Gene3D" id="3.60.15.10">
    <property type="entry name" value="Ribonuclease Z/Hydroxyacylglutathione hydrolase-like"/>
    <property type="match status" value="1"/>
</dbReference>
<dbReference type="GO" id="GO:0006303">
    <property type="term" value="P:double-strand break repair via nonhomologous end joining"/>
    <property type="evidence" value="ECO:0007669"/>
    <property type="project" value="TreeGrafter"/>
</dbReference>
<dbReference type="GO" id="GO:0036297">
    <property type="term" value="P:interstrand cross-link repair"/>
    <property type="evidence" value="ECO:0007669"/>
    <property type="project" value="TreeGrafter"/>
</dbReference>
<reference evidence="8 9" key="1">
    <citation type="journal article" date="2015" name="Proc. Natl. Acad. Sci. U.S.A.">
        <title>The resurrection genome of Boea hygrometrica: A blueprint for survival of dehydration.</title>
        <authorList>
            <person name="Xiao L."/>
            <person name="Yang G."/>
            <person name="Zhang L."/>
            <person name="Yang X."/>
            <person name="Zhao S."/>
            <person name="Ji Z."/>
            <person name="Zhou Q."/>
            <person name="Hu M."/>
            <person name="Wang Y."/>
            <person name="Chen M."/>
            <person name="Xu Y."/>
            <person name="Jin H."/>
            <person name="Xiao X."/>
            <person name="Hu G."/>
            <person name="Bao F."/>
            <person name="Hu Y."/>
            <person name="Wan P."/>
            <person name="Li L."/>
            <person name="Deng X."/>
            <person name="Kuang T."/>
            <person name="Xiang C."/>
            <person name="Zhu J.K."/>
            <person name="Oliver M.J."/>
            <person name="He Y."/>
        </authorList>
    </citation>
    <scope>NUCLEOTIDE SEQUENCE [LARGE SCALE GENOMIC DNA]</scope>
    <source>
        <strain evidence="9">cv. XS01</strain>
    </source>
</reference>
<dbReference type="GO" id="GO:0003684">
    <property type="term" value="F:damaged DNA binding"/>
    <property type="evidence" value="ECO:0007669"/>
    <property type="project" value="TreeGrafter"/>
</dbReference>